<dbReference type="EMBL" id="RBRQ01000305">
    <property type="protein sequence ID" value="RMR02282.1"/>
    <property type="molecule type" value="Genomic_DNA"/>
</dbReference>
<organism evidence="1 2">
    <name type="scientific">Pseudomonas syringae pv. primulae</name>
    <dbReference type="NCBI Taxonomy" id="251707"/>
    <lineage>
        <taxon>Bacteria</taxon>
        <taxon>Pseudomonadati</taxon>
        <taxon>Pseudomonadota</taxon>
        <taxon>Gammaproteobacteria</taxon>
        <taxon>Pseudomonadales</taxon>
        <taxon>Pseudomonadaceae</taxon>
        <taxon>Pseudomonas</taxon>
    </lineage>
</organism>
<gene>
    <name evidence="1" type="ORF">ALP92_00541</name>
</gene>
<dbReference type="InterPro" id="IPR045646">
    <property type="entry name" value="DUF6402"/>
</dbReference>
<comment type="caution">
    <text evidence="1">The sequence shown here is derived from an EMBL/GenBank/DDBJ whole genome shotgun (WGS) entry which is preliminary data.</text>
</comment>
<evidence type="ECO:0000313" key="2">
    <source>
        <dbReference type="Proteomes" id="UP000276615"/>
    </source>
</evidence>
<reference evidence="1 2" key="1">
    <citation type="submission" date="2018-08" db="EMBL/GenBank/DDBJ databases">
        <title>Recombination of ecologically and evolutionarily significant loci maintains genetic cohesion in the Pseudomonas syringae species complex.</title>
        <authorList>
            <person name="Dillon M."/>
            <person name="Thakur S."/>
            <person name="Almeida R.N.D."/>
            <person name="Weir B.S."/>
            <person name="Guttman D.S."/>
        </authorList>
    </citation>
    <scope>NUCLEOTIDE SEQUENCE [LARGE SCALE GENOMIC DNA]</scope>
    <source>
        <strain evidence="1 2">ICMP 8670</strain>
    </source>
</reference>
<name>A0A3M4RI52_9PSED</name>
<dbReference type="Proteomes" id="UP000276615">
    <property type="component" value="Unassembled WGS sequence"/>
</dbReference>
<accession>A0A3M4RI52</accession>
<protein>
    <submittedName>
        <fullName evidence="1">Uncharacterized protein</fullName>
    </submittedName>
</protein>
<dbReference type="AlphaFoldDB" id="A0A3M4RI52"/>
<evidence type="ECO:0000313" key="1">
    <source>
        <dbReference type="EMBL" id="RMR02282.1"/>
    </source>
</evidence>
<sequence>MADHGVTPMSLNDFQRTNALGPDTYYALPQGASHTYAPTDTPAKEVIIQSLALSRIPGAMRNMGWDTAAAPMQRWFDSPAWEMPEKWKEPKTQPDPLSLPAIQCDESIVKMEWAMQFERCRKAVDEAESIVSSAKAVERLRKLLKRAGWDESSSFELGKNLLSSRQIDVLSQVNFRIFGSAWDSLDDMYGALGSATLKVGITGRAFSKKNLITQQTELYFQIKNLGFYIRDHYDFSGLQYLGTWTEDRVLTKAETAIALTPQGNLVIRLKDGPFAAVTNSHFSTYRADTGQGGDFFIYSDILWKKSDQIIKLGVRK</sequence>
<dbReference type="Pfam" id="PF19940">
    <property type="entry name" value="DUF6402"/>
    <property type="match status" value="1"/>
</dbReference>
<proteinExistence type="predicted"/>